<gene>
    <name evidence="1" type="ORF">UT64_C0015G0003</name>
</gene>
<evidence type="ECO:0000313" key="1">
    <source>
        <dbReference type="EMBL" id="KKR33091.1"/>
    </source>
</evidence>
<protein>
    <submittedName>
        <fullName evidence="1">Uncharacterized protein</fullName>
    </submittedName>
</protein>
<dbReference type="EMBL" id="LBXO01000015">
    <property type="protein sequence ID" value="KKR33091.1"/>
    <property type="molecule type" value="Genomic_DNA"/>
</dbReference>
<evidence type="ECO:0000313" key="2">
    <source>
        <dbReference type="Proteomes" id="UP000034137"/>
    </source>
</evidence>
<accession>A0A0G0Q702</accession>
<dbReference type="AlphaFoldDB" id="A0A0G0Q702"/>
<name>A0A0G0Q702_9BACT</name>
<organism evidence="1 2">
    <name type="scientific">Candidatus Falkowbacteria bacterium GW2011_GWF2_39_8</name>
    <dbReference type="NCBI Taxonomy" id="1618642"/>
    <lineage>
        <taxon>Bacteria</taxon>
        <taxon>Candidatus Falkowiibacteriota</taxon>
    </lineage>
</organism>
<dbReference type="Proteomes" id="UP000034137">
    <property type="component" value="Unassembled WGS sequence"/>
</dbReference>
<sequence length="41" mass="4374">MSRLIILALNIPANLRDLSSPGMSPGSVEMTEGENFVIVNS</sequence>
<reference evidence="1 2" key="1">
    <citation type="journal article" date="2015" name="Nature">
        <title>rRNA introns, odd ribosomes, and small enigmatic genomes across a large radiation of phyla.</title>
        <authorList>
            <person name="Brown C.T."/>
            <person name="Hug L.A."/>
            <person name="Thomas B.C."/>
            <person name="Sharon I."/>
            <person name="Castelle C.J."/>
            <person name="Singh A."/>
            <person name="Wilkins M.J."/>
            <person name="Williams K.H."/>
            <person name="Banfield J.F."/>
        </authorList>
    </citation>
    <scope>NUCLEOTIDE SEQUENCE [LARGE SCALE GENOMIC DNA]</scope>
</reference>
<comment type="caution">
    <text evidence="1">The sequence shown here is derived from an EMBL/GenBank/DDBJ whole genome shotgun (WGS) entry which is preliminary data.</text>
</comment>
<proteinExistence type="predicted"/>